<comment type="caution">
    <text evidence="2">The sequence shown here is derived from an EMBL/GenBank/DDBJ whole genome shotgun (WGS) entry which is preliminary data.</text>
</comment>
<name>A0A497ES27_9CREN</name>
<gene>
    <name evidence="2" type="ORF">DRJ31_02765</name>
</gene>
<evidence type="ECO:0000259" key="1">
    <source>
        <dbReference type="Pfam" id="PF07790"/>
    </source>
</evidence>
<evidence type="ECO:0000313" key="2">
    <source>
        <dbReference type="EMBL" id="RLE50009.1"/>
    </source>
</evidence>
<dbReference type="Proteomes" id="UP000278475">
    <property type="component" value="Unassembled WGS sequence"/>
</dbReference>
<accession>A0A497ES27</accession>
<dbReference type="AlphaFoldDB" id="A0A497ES27"/>
<dbReference type="EMBL" id="QMQV01000015">
    <property type="protein sequence ID" value="RLE50009.1"/>
    <property type="molecule type" value="Genomic_DNA"/>
</dbReference>
<dbReference type="Pfam" id="PF07790">
    <property type="entry name" value="Pilin_N"/>
    <property type="match status" value="1"/>
</dbReference>
<proteinExistence type="predicted"/>
<reference evidence="2 3" key="1">
    <citation type="submission" date="2018-06" db="EMBL/GenBank/DDBJ databases">
        <title>Extensive metabolic versatility and redundancy in microbially diverse, dynamic hydrothermal sediments.</title>
        <authorList>
            <person name="Dombrowski N."/>
            <person name="Teske A."/>
            <person name="Baker B.J."/>
        </authorList>
    </citation>
    <scope>NUCLEOTIDE SEQUENCE [LARGE SCALE GENOMIC DNA]</scope>
    <source>
        <strain evidence="2">B66_G16</strain>
    </source>
</reference>
<feature type="domain" description="Archaeal Type IV pilin N-terminal" evidence="1">
    <location>
        <begin position="9"/>
        <end position="81"/>
    </location>
</feature>
<dbReference type="InterPro" id="IPR013373">
    <property type="entry name" value="Flagellin/pilin_N_arc"/>
</dbReference>
<organism evidence="2 3">
    <name type="scientific">Thermoproteota archaeon</name>
    <dbReference type="NCBI Taxonomy" id="2056631"/>
    <lineage>
        <taxon>Archaea</taxon>
        <taxon>Thermoproteota</taxon>
    </lineage>
</organism>
<evidence type="ECO:0000313" key="3">
    <source>
        <dbReference type="Proteomes" id="UP000278475"/>
    </source>
</evidence>
<dbReference type="InterPro" id="IPR012859">
    <property type="entry name" value="Pilin_N_archaeal"/>
</dbReference>
<sequence>MANSLRLKRGVSPILAAAVLVALTVVLGVALAATIMKPPETKASVQFQVSGEAYRGDNVIYLTHMGGDPAYLGEVTIKTYIPSGTYQGVEYTISSLSGVSAKLNGNTVSGYETWKAGDVLEIPFDKAFGTGAYGLMAPNAGEQFIVEIYYGGQPAASCTITVQP</sequence>
<protein>
    <recommendedName>
        <fullName evidence="1">Archaeal Type IV pilin N-terminal domain-containing protein</fullName>
    </recommendedName>
</protein>
<dbReference type="NCBIfam" id="TIGR02537">
    <property type="entry name" value="arch_flag_Nterm"/>
    <property type="match status" value="1"/>
</dbReference>